<evidence type="ECO:0000313" key="2">
    <source>
        <dbReference type="Proteomes" id="UP001396334"/>
    </source>
</evidence>
<reference evidence="1 2" key="1">
    <citation type="journal article" date="2024" name="G3 (Bethesda)">
        <title>Genome assembly of Hibiscus sabdariffa L. provides insights into metabolisms of medicinal natural products.</title>
        <authorList>
            <person name="Kim T."/>
        </authorList>
    </citation>
    <scope>NUCLEOTIDE SEQUENCE [LARGE SCALE GENOMIC DNA]</scope>
    <source>
        <strain evidence="1">TK-2024</strain>
        <tissue evidence="1">Old leaves</tissue>
    </source>
</reference>
<dbReference type="EMBL" id="JBBPBN010000005">
    <property type="protein sequence ID" value="KAK9037143.1"/>
    <property type="molecule type" value="Genomic_DNA"/>
</dbReference>
<organism evidence="1 2">
    <name type="scientific">Hibiscus sabdariffa</name>
    <name type="common">roselle</name>
    <dbReference type="NCBI Taxonomy" id="183260"/>
    <lineage>
        <taxon>Eukaryota</taxon>
        <taxon>Viridiplantae</taxon>
        <taxon>Streptophyta</taxon>
        <taxon>Embryophyta</taxon>
        <taxon>Tracheophyta</taxon>
        <taxon>Spermatophyta</taxon>
        <taxon>Magnoliopsida</taxon>
        <taxon>eudicotyledons</taxon>
        <taxon>Gunneridae</taxon>
        <taxon>Pentapetalae</taxon>
        <taxon>rosids</taxon>
        <taxon>malvids</taxon>
        <taxon>Malvales</taxon>
        <taxon>Malvaceae</taxon>
        <taxon>Malvoideae</taxon>
        <taxon>Hibiscus</taxon>
    </lineage>
</organism>
<proteinExistence type="predicted"/>
<keyword evidence="2" id="KW-1185">Reference proteome</keyword>
<sequence>MDPSGIDISRIPMLDIASDLSIMEGRNGSGFEEVALSFFANDFSKDNLGWSLFCPWWLSLDLYAFGGLLLPGFGCFMDDSLGWLDPFGIDNSRILMLDVASDLVIMEGHNRSGFEEVVLSSIANDFSKSHLYHE</sequence>
<name>A0ABR2TI30_9ROSI</name>
<dbReference type="Proteomes" id="UP001396334">
    <property type="component" value="Unassembled WGS sequence"/>
</dbReference>
<evidence type="ECO:0000313" key="1">
    <source>
        <dbReference type="EMBL" id="KAK9037143.1"/>
    </source>
</evidence>
<comment type="caution">
    <text evidence="1">The sequence shown here is derived from an EMBL/GenBank/DDBJ whole genome shotgun (WGS) entry which is preliminary data.</text>
</comment>
<accession>A0ABR2TI30</accession>
<gene>
    <name evidence="1" type="ORF">V6N11_022064</name>
</gene>
<protein>
    <submittedName>
        <fullName evidence="1">Uncharacterized protein</fullName>
    </submittedName>
</protein>